<dbReference type="RefSeq" id="WP_397406797.1">
    <property type="nucleotide sequence ID" value="NZ_JBIRYI010000015.1"/>
</dbReference>
<feature type="compositionally biased region" description="Low complexity" evidence="1">
    <location>
        <begin position="274"/>
        <end position="305"/>
    </location>
</feature>
<dbReference type="Proteomes" id="UP001611580">
    <property type="component" value="Unassembled WGS sequence"/>
</dbReference>
<evidence type="ECO:0000259" key="2">
    <source>
        <dbReference type="PROSITE" id="PS51480"/>
    </source>
</evidence>
<dbReference type="Pfam" id="PF02734">
    <property type="entry name" value="Dak2"/>
    <property type="match status" value="1"/>
</dbReference>
<feature type="compositionally biased region" description="Polar residues" evidence="1">
    <location>
        <begin position="1"/>
        <end position="11"/>
    </location>
</feature>
<accession>A0ABW7XPN3</accession>
<dbReference type="SMART" id="SM01120">
    <property type="entry name" value="Dak2"/>
    <property type="match status" value="1"/>
</dbReference>
<feature type="region of interest" description="Disordered" evidence="1">
    <location>
        <begin position="589"/>
        <end position="610"/>
    </location>
</feature>
<dbReference type="InterPro" id="IPR033470">
    <property type="entry name" value="FakA-like_C"/>
</dbReference>
<comment type="caution">
    <text evidence="3">The sequence shown here is derived from an EMBL/GenBank/DDBJ whole genome shotgun (WGS) entry which is preliminary data.</text>
</comment>
<feature type="region of interest" description="Disordered" evidence="1">
    <location>
        <begin position="223"/>
        <end position="250"/>
    </location>
</feature>
<gene>
    <name evidence="3" type="ORF">ACH47X_21520</name>
</gene>
<dbReference type="SMART" id="SM01121">
    <property type="entry name" value="Dak1_2"/>
    <property type="match status" value="1"/>
</dbReference>
<dbReference type="SUPFAM" id="SSF53474">
    <property type="entry name" value="alpha/beta-Hydrolases"/>
    <property type="match status" value="1"/>
</dbReference>
<dbReference type="InterPro" id="IPR048394">
    <property type="entry name" value="FakA-like_M"/>
</dbReference>
<dbReference type="InterPro" id="IPR036117">
    <property type="entry name" value="DhaL_dom_sf"/>
</dbReference>
<dbReference type="Gene3D" id="1.25.40.340">
    <property type="match status" value="1"/>
</dbReference>
<reference evidence="3 4" key="1">
    <citation type="submission" date="2024-10" db="EMBL/GenBank/DDBJ databases">
        <title>The Natural Products Discovery Center: Release of the First 8490 Sequenced Strains for Exploring Actinobacteria Biosynthetic Diversity.</title>
        <authorList>
            <person name="Kalkreuter E."/>
            <person name="Kautsar S.A."/>
            <person name="Yang D."/>
            <person name="Bader C.D."/>
            <person name="Teijaro C.N."/>
            <person name="Fluegel L."/>
            <person name="Davis C.M."/>
            <person name="Simpson J.R."/>
            <person name="Lauterbach L."/>
            <person name="Steele A.D."/>
            <person name="Gui C."/>
            <person name="Meng S."/>
            <person name="Li G."/>
            <person name="Viehrig K."/>
            <person name="Ye F."/>
            <person name="Su P."/>
            <person name="Kiefer A.F."/>
            <person name="Nichols A."/>
            <person name="Cepeda A.J."/>
            <person name="Yan W."/>
            <person name="Fan B."/>
            <person name="Jiang Y."/>
            <person name="Adhikari A."/>
            <person name="Zheng C.-J."/>
            <person name="Schuster L."/>
            <person name="Cowan T.M."/>
            <person name="Smanski M.J."/>
            <person name="Chevrette M.G."/>
            <person name="De Carvalho L.P.S."/>
            <person name="Shen B."/>
        </authorList>
    </citation>
    <scope>NUCLEOTIDE SEQUENCE [LARGE SCALE GENOMIC DNA]</scope>
    <source>
        <strain evidence="3 4">NPDC019481</strain>
    </source>
</reference>
<dbReference type="PROSITE" id="PS51480">
    <property type="entry name" value="DHAL"/>
    <property type="match status" value="1"/>
</dbReference>
<dbReference type="InterPro" id="IPR029058">
    <property type="entry name" value="AB_hydrolase_fold"/>
</dbReference>
<proteinExistence type="predicted"/>
<keyword evidence="4" id="KW-1185">Reference proteome</keyword>
<dbReference type="PANTHER" id="PTHR33434:SF4">
    <property type="entry name" value="PHOSPHATASE PROTEIN"/>
    <property type="match status" value="1"/>
</dbReference>
<name>A0ABW7XPN3_9MICO</name>
<dbReference type="EMBL" id="JBIRYI010000015">
    <property type="protein sequence ID" value="MFI2489507.1"/>
    <property type="molecule type" value="Genomic_DNA"/>
</dbReference>
<sequence length="610" mass="59202">MTDVHSGSRTADSGPRSYPEAVGLDDPGLVRVWTQGATAALRRERGAIDRVNVFPVADADTGTNLYLTLREGDRAVAAAPADATGPQLLATLARAALLGARGNSGVILSEWLRGLAVGARRGGTTADLLTRAAASARSAVAMPAEGTILTAADAAGAAARAAESGAAAGALPVVTAAAGAARTSARASREELDVLRTAGVLDAGALGLVLVLDALVVAAGQAADPGSETGSAPASVTGTGAAPGAAPGTAPGGVSVVRGSMEAVNLDQLLDAGALPSAPDAADPAHPATSASPAPGPASGTAEPARIASHGAGSGGLELMFVLTGPAGEASETVAAGLRASLAEVGDSVVVVGGDAGTGAAVWQAHVHTDHLDQALAIAAEASRAGTLAQVHVRHLAAAGQDEWGVVAVTSAPGLAAELAHTGAVVLLSGGLGSTVEPLTPDDVGRAAASTGARRVLLLGAPDVTAGIEQPLDVDELITVPAATDVHAVVALAALGTLLPLGLPDDVGAPDPVDARALVGEALAGLTVRAVPGVDAVEALRQSAGPGTTVVTALLDADVPADLADRLAAVLTELAPDAELVVLATGRPGGGVHLGTETTDPETTDPEVDA</sequence>
<protein>
    <submittedName>
        <fullName evidence="3">DAK2 domain-containing protein</fullName>
    </submittedName>
</protein>
<evidence type="ECO:0000256" key="1">
    <source>
        <dbReference type="SAM" id="MobiDB-lite"/>
    </source>
</evidence>
<evidence type="ECO:0000313" key="4">
    <source>
        <dbReference type="Proteomes" id="UP001611580"/>
    </source>
</evidence>
<feature type="region of interest" description="Disordered" evidence="1">
    <location>
        <begin position="1"/>
        <end position="22"/>
    </location>
</feature>
<evidence type="ECO:0000313" key="3">
    <source>
        <dbReference type="EMBL" id="MFI2489507.1"/>
    </source>
</evidence>
<feature type="domain" description="DhaL" evidence="2">
    <location>
        <begin position="28"/>
        <end position="217"/>
    </location>
</feature>
<dbReference type="Pfam" id="PF21645">
    <property type="entry name" value="FakA-like_M"/>
    <property type="match status" value="1"/>
</dbReference>
<dbReference type="InterPro" id="IPR004007">
    <property type="entry name" value="DhaL_dom"/>
</dbReference>
<feature type="region of interest" description="Disordered" evidence="1">
    <location>
        <begin position="274"/>
        <end position="309"/>
    </location>
</feature>
<feature type="compositionally biased region" description="Acidic residues" evidence="1">
    <location>
        <begin position="599"/>
        <end position="610"/>
    </location>
</feature>
<dbReference type="SUPFAM" id="SSF101473">
    <property type="entry name" value="DhaL-like"/>
    <property type="match status" value="1"/>
</dbReference>
<dbReference type="InterPro" id="IPR050270">
    <property type="entry name" value="DegV_domain_contain"/>
</dbReference>
<organism evidence="3 4">
    <name type="scientific">Promicromonospora kroppenstedtii</name>
    <dbReference type="NCBI Taxonomy" id="440482"/>
    <lineage>
        <taxon>Bacteria</taxon>
        <taxon>Bacillati</taxon>
        <taxon>Actinomycetota</taxon>
        <taxon>Actinomycetes</taxon>
        <taxon>Micrococcales</taxon>
        <taxon>Promicromonosporaceae</taxon>
        <taxon>Promicromonospora</taxon>
    </lineage>
</organism>
<dbReference type="PANTHER" id="PTHR33434">
    <property type="entry name" value="DEGV DOMAIN-CONTAINING PROTEIN DR_1986-RELATED"/>
    <property type="match status" value="1"/>
</dbReference>